<dbReference type="EnsemblPlants" id="Kaladp0045s0004.1.v1.1">
    <property type="protein sequence ID" value="Kaladp0045s0004.1.v1.1"/>
    <property type="gene ID" value="Kaladp0045s0004.v1.1"/>
</dbReference>
<dbReference type="Pfam" id="PF07714">
    <property type="entry name" value="PK_Tyr_Ser-Thr"/>
    <property type="match status" value="1"/>
</dbReference>
<keyword evidence="11" id="KW-0732">Signal</keyword>
<evidence type="ECO:0000256" key="3">
    <source>
        <dbReference type="ARBA" id="ARBA00022614"/>
    </source>
</evidence>
<dbReference type="SUPFAM" id="SSF52058">
    <property type="entry name" value="L domain-like"/>
    <property type="match status" value="1"/>
</dbReference>
<feature type="domain" description="Protein kinase" evidence="12">
    <location>
        <begin position="362"/>
        <end position="634"/>
    </location>
</feature>
<dbReference type="Pfam" id="PF13855">
    <property type="entry name" value="LRR_8"/>
    <property type="match status" value="1"/>
</dbReference>
<evidence type="ECO:0000259" key="12">
    <source>
        <dbReference type="PROSITE" id="PS50011"/>
    </source>
</evidence>
<dbReference type="InterPro" id="IPR013210">
    <property type="entry name" value="LRR_N_plant-typ"/>
</dbReference>
<protein>
    <recommendedName>
        <fullName evidence="12">Protein kinase domain-containing protein</fullName>
    </recommendedName>
</protein>
<dbReference type="AlphaFoldDB" id="A0A7N0TSI6"/>
<evidence type="ECO:0000313" key="13">
    <source>
        <dbReference type="EnsemblPlants" id="Kaladp0045s0004.1.v1.1"/>
    </source>
</evidence>
<reference evidence="13" key="1">
    <citation type="submission" date="2021-01" db="UniProtKB">
        <authorList>
            <consortium name="EnsemblPlants"/>
        </authorList>
    </citation>
    <scope>IDENTIFICATION</scope>
</reference>
<dbReference type="Gene3D" id="1.10.510.10">
    <property type="entry name" value="Transferase(Phosphotransferase) domain 1"/>
    <property type="match status" value="1"/>
</dbReference>
<dbReference type="Gene3D" id="3.80.10.10">
    <property type="entry name" value="Ribonuclease Inhibitor"/>
    <property type="match status" value="2"/>
</dbReference>
<keyword evidence="3" id="KW-0433">Leucine-rich repeat</keyword>
<keyword evidence="8" id="KW-0325">Glycoprotein</keyword>
<feature type="region of interest" description="Disordered" evidence="9">
    <location>
        <begin position="303"/>
        <end position="341"/>
    </location>
</feature>
<dbReference type="InterPro" id="IPR046959">
    <property type="entry name" value="PRK1-6/SRF4-like"/>
</dbReference>
<sequence length="636" mass="69084">MAAAARFRLLPFLLLFLASPSALSVSDTEALIRLKQSFLNAGALHSWDPNTAPCADKHQWKGVICMNGILTGIRLSSMGLSGKIDVDALDTLPGLRSVSFWNNSFSGNIPEFNKLGALKSLYLSSNRFSGHIPSDLFSSMTSLKKVWLSGNMFAGSIPESLARLPHLLELHLESNKFTGPIPPFGQNSLTSLDLSNNQLEGEIPQGLSKFNSDSFQGNDGLCGKVVNKECNPPPPAASVPLDSTDAPTANAKDGAMSPVTMVGIAIVGMMVLFLVVIIVKRRDSEFDLLEKDNLDDLIEVSVSGGSTNRSSNAGSSHYSRRASGSSRRGRGGGSTRGKSGVMGELVMVNEEKGQFGLPDLMKAAAEVLGNGGLGSAYKAAMMNGVSVVVKRMREMNRLGKDGFDAEMRHFGRLRHQNILTPLAYHYRKEEKLLISEYVPKGSLLYVLHGDRGTSHSELKWAVRLKMIRGIAQGLDYLHSEYASADIPHGNLKSCNILLSSNYDPLLSDYGFYPLINSAQAAQALFALKTPEYIQNQQVSPKSDIYCFGIIILETVTGKFPSQYLLNGKGGTDVVHWVHTAIAEQRESELIDPEISGSESVSDMEMLLRIGAECTDTNPEKRPSLNEIISRVEEIKA</sequence>
<evidence type="ECO:0000256" key="1">
    <source>
        <dbReference type="ARBA" id="ARBA00004167"/>
    </source>
</evidence>
<dbReference type="GO" id="GO:0016020">
    <property type="term" value="C:membrane"/>
    <property type="evidence" value="ECO:0007669"/>
    <property type="project" value="UniProtKB-SubCell"/>
</dbReference>
<dbReference type="InterPro" id="IPR000719">
    <property type="entry name" value="Prot_kinase_dom"/>
</dbReference>
<comment type="subcellular location">
    <subcellularLocation>
        <location evidence="1">Membrane</location>
        <topology evidence="1">Single-pass membrane protein</topology>
    </subcellularLocation>
</comment>
<comment type="similarity">
    <text evidence="2">Belongs to the RLP family.</text>
</comment>
<dbReference type="PANTHER" id="PTHR48007">
    <property type="entry name" value="LEUCINE-RICH REPEAT RECEPTOR-LIKE PROTEIN KINASE PXC1"/>
    <property type="match status" value="1"/>
</dbReference>
<feature type="signal peptide" evidence="11">
    <location>
        <begin position="1"/>
        <end position="24"/>
    </location>
</feature>
<keyword evidence="6 10" id="KW-1133">Transmembrane helix</keyword>
<name>A0A7N0TSI6_KALFE</name>
<dbReference type="Gramene" id="Kaladp0045s0004.1.v1.1">
    <property type="protein sequence ID" value="Kaladp0045s0004.1.v1.1"/>
    <property type="gene ID" value="Kaladp0045s0004.v1.1"/>
</dbReference>
<dbReference type="Proteomes" id="UP000594263">
    <property type="component" value="Unplaced"/>
</dbReference>
<dbReference type="PANTHER" id="PTHR48007:SF29">
    <property type="entry name" value="POLLEN RECEPTOR-LIKE KINASE 3"/>
    <property type="match status" value="1"/>
</dbReference>
<dbReference type="InterPro" id="IPR001611">
    <property type="entry name" value="Leu-rich_rpt"/>
</dbReference>
<dbReference type="InterPro" id="IPR011009">
    <property type="entry name" value="Kinase-like_dom_sf"/>
</dbReference>
<evidence type="ECO:0000256" key="9">
    <source>
        <dbReference type="SAM" id="MobiDB-lite"/>
    </source>
</evidence>
<proteinExistence type="inferred from homology"/>
<dbReference type="GO" id="GO:0005524">
    <property type="term" value="F:ATP binding"/>
    <property type="evidence" value="ECO:0007669"/>
    <property type="project" value="InterPro"/>
</dbReference>
<dbReference type="InterPro" id="IPR001245">
    <property type="entry name" value="Ser-Thr/Tyr_kinase_cat_dom"/>
</dbReference>
<evidence type="ECO:0000256" key="11">
    <source>
        <dbReference type="SAM" id="SignalP"/>
    </source>
</evidence>
<feature type="compositionally biased region" description="Low complexity" evidence="9">
    <location>
        <begin position="314"/>
        <end position="326"/>
    </location>
</feature>
<evidence type="ECO:0000256" key="8">
    <source>
        <dbReference type="ARBA" id="ARBA00023180"/>
    </source>
</evidence>
<evidence type="ECO:0000256" key="6">
    <source>
        <dbReference type="ARBA" id="ARBA00022989"/>
    </source>
</evidence>
<keyword evidence="4 10" id="KW-0812">Transmembrane</keyword>
<dbReference type="PROSITE" id="PS50011">
    <property type="entry name" value="PROTEIN_KINASE_DOM"/>
    <property type="match status" value="1"/>
</dbReference>
<dbReference type="FunFam" id="3.80.10.10:FF:000111">
    <property type="entry name" value="LRR receptor-like serine/threonine-protein kinase ERECTA"/>
    <property type="match status" value="1"/>
</dbReference>
<evidence type="ECO:0000256" key="7">
    <source>
        <dbReference type="ARBA" id="ARBA00023136"/>
    </source>
</evidence>
<keyword evidence="5" id="KW-0677">Repeat</keyword>
<accession>A0A7N0TSI6</accession>
<evidence type="ECO:0000256" key="4">
    <source>
        <dbReference type="ARBA" id="ARBA00022692"/>
    </source>
</evidence>
<dbReference type="GO" id="GO:0004672">
    <property type="term" value="F:protein kinase activity"/>
    <property type="evidence" value="ECO:0007669"/>
    <property type="project" value="InterPro"/>
</dbReference>
<feature type="transmembrane region" description="Helical" evidence="10">
    <location>
        <begin position="259"/>
        <end position="279"/>
    </location>
</feature>
<dbReference type="OMA" id="YMAVMAN"/>
<keyword evidence="14" id="KW-1185">Reference proteome</keyword>
<dbReference type="Pfam" id="PF08263">
    <property type="entry name" value="LRRNT_2"/>
    <property type="match status" value="1"/>
</dbReference>
<evidence type="ECO:0000256" key="2">
    <source>
        <dbReference type="ARBA" id="ARBA00009592"/>
    </source>
</evidence>
<dbReference type="Gene3D" id="3.30.200.20">
    <property type="entry name" value="Phosphorylase Kinase, domain 1"/>
    <property type="match status" value="1"/>
</dbReference>
<dbReference type="SUPFAM" id="SSF56112">
    <property type="entry name" value="Protein kinase-like (PK-like)"/>
    <property type="match status" value="1"/>
</dbReference>
<dbReference type="Pfam" id="PF00560">
    <property type="entry name" value="LRR_1"/>
    <property type="match status" value="1"/>
</dbReference>
<dbReference type="InterPro" id="IPR032675">
    <property type="entry name" value="LRR_dom_sf"/>
</dbReference>
<organism evidence="13 14">
    <name type="scientific">Kalanchoe fedtschenkoi</name>
    <name type="common">Lavender scallops</name>
    <name type="synonym">South American air plant</name>
    <dbReference type="NCBI Taxonomy" id="63787"/>
    <lineage>
        <taxon>Eukaryota</taxon>
        <taxon>Viridiplantae</taxon>
        <taxon>Streptophyta</taxon>
        <taxon>Embryophyta</taxon>
        <taxon>Tracheophyta</taxon>
        <taxon>Spermatophyta</taxon>
        <taxon>Magnoliopsida</taxon>
        <taxon>eudicotyledons</taxon>
        <taxon>Gunneridae</taxon>
        <taxon>Pentapetalae</taxon>
        <taxon>Saxifragales</taxon>
        <taxon>Crassulaceae</taxon>
        <taxon>Kalanchoe</taxon>
    </lineage>
</organism>
<keyword evidence="7 10" id="KW-0472">Membrane</keyword>
<feature type="chain" id="PRO_5029523799" description="Protein kinase domain-containing protein" evidence="11">
    <location>
        <begin position="25"/>
        <end position="636"/>
    </location>
</feature>
<feature type="compositionally biased region" description="Polar residues" evidence="9">
    <location>
        <begin position="303"/>
        <end position="313"/>
    </location>
</feature>
<evidence type="ECO:0000256" key="5">
    <source>
        <dbReference type="ARBA" id="ARBA00022737"/>
    </source>
</evidence>
<feature type="region of interest" description="Disordered" evidence="9">
    <location>
        <begin position="233"/>
        <end position="254"/>
    </location>
</feature>
<evidence type="ECO:0000313" key="14">
    <source>
        <dbReference type="Proteomes" id="UP000594263"/>
    </source>
</evidence>
<evidence type="ECO:0000256" key="10">
    <source>
        <dbReference type="SAM" id="Phobius"/>
    </source>
</evidence>